<evidence type="ECO:0000313" key="4">
    <source>
        <dbReference type="EMBL" id="BAX80844.1"/>
    </source>
</evidence>
<reference evidence="5" key="2">
    <citation type="journal article" date="2020" name="Antonie Van Leeuwenhoek">
        <title>Labilibaculum antarcticum sp. nov., a novel facultative anaerobic, psychrotorelant bacterium isolated from marine sediment of Antarctica.</title>
        <authorList>
            <person name="Watanabe M."/>
            <person name="Kojima H."/>
            <person name="Fukui M."/>
        </authorList>
    </citation>
    <scope>NUCLEOTIDE SEQUENCE [LARGE SCALE GENOMIC DNA]</scope>
    <source>
        <strain evidence="5">SPP2</strain>
    </source>
</reference>
<dbReference type="InterPro" id="IPR050498">
    <property type="entry name" value="Ycf3"/>
</dbReference>
<dbReference type="Gene3D" id="3.40.1350.10">
    <property type="match status" value="1"/>
</dbReference>
<dbReference type="OrthoDB" id="570199at2"/>
<evidence type="ECO:0000256" key="2">
    <source>
        <dbReference type="ARBA" id="ARBA00022803"/>
    </source>
</evidence>
<dbReference type="InterPro" id="IPR011856">
    <property type="entry name" value="tRNA_endonuc-like_dom_sf"/>
</dbReference>
<dbReference type="KEGG" id="mbas:ALGA_2522"/>
<dbReference type="PANTHER" id="PTHR44858">
    <property type="entry name" value="TETRATRICOPEPTIDE REPEAT PROTEIN 6"/>
    <property type="match status" value="1"/>
</dbReference>
<protein>
    <submittedName>
        <fullName evidence="4">Uncharacterized protein</fullName>
    </submittedName>
</protein>
<dbReference type="Gene3D" id="1.25.40.10">
    <property type="entry name" value="Tetratricopeptide repeat domain"/>
    <property type="match status" value="1"/>
</dbReference>
<reference evidence="4 5" key="1">
    <citation type="journal article" date="2018" name="Mar. Genomics">
        <title>Complete genome sequence of Marinifilaceae bacterium strain SPP2, isolated from the Antarctic marine sediment.</title>
        <authorList>
            <person name="Watanabe M."/>
            <person name="Kojima H."/>
            <person name="Fukui M."/>
        </authorList>
    </citation>
    <scope>NUCLEOTIDE SEQUENCE [LARGE SCALE GENOMIC DNA]</scope>
    <source>
        <strain evidence="4 5">SPP2</strain>
    </source>
</reference>
<dbReference type="SUPFAM" id="SSF81901">
    <property type="entry name" value="HCP-like"/>
    <property type="match status" value="1"/>
</dbReference>
<dbReference type="RefSeq" id="WP_096429684.1">
    <property type="nucleotide sequence ID" value="NZ_AP018042.1"/>
</dbReference>
<dbReference type="SMART" id="SM00028">
    <property type="entry name" value="TPR"/>
    <property type="match status" value="4"/>
</dbReference>
<dbReference type="GO" id="GO:0003676">
    <property type="term" value="F:nucleic acid binding"/>
    <property type="evidence" value="ECO:0007669"/>
    <property type="project" value="InterPro"/>
</dbReference>
<evidence type="ECO:0000256" key="1">
    <source>
        <dbReference type="ARBA" id="ARBA00022737"/>
    </source>
</evidence>
<dbReference type="InterPro" id="IPR019734">
    <property type="entry name" value="TPR_rpt"/>
</dbReference>
<evidence type="ECO:0000313" key="5">
    <source>
        <dbReference type="Proteomes" id="UP000218267"/>
    </source>
</evidence>
<name>A0A1Y1CKL4_9BACT</name>
<evidence type="ECO:0000256" key="3">
    <source>
        <dbReference type="PROSITE-ProRule" id="PRU00339"/>
    </source>
</evidence>
<dbReference type="AlphaFoldDB" id="A0A1Y1CKL4"/>
<dbReference type="PROSITE" id="PS50005">
    <property type="entry name" value="TPR"/>
    <property type="match status" value="1"/>
</dbReference>
<keyword evidence="1" id="KW-0677">Repeat</keyword>
<organism evidence="4 5">
    <name type="scientific">Labilibaculum antarcticum</name>
    <dbReference type="NCBI Taxonomy" id="1717717"/>
    <lineage>
        <taxon>Bacteria</taxon>
        <taxon>Pseudomonadati</taxon>
        <taxon>Bacteroidota</taxon>
        <taxon>Bacteroidia</taxon>
        <taxon>Marinilabiliales</taxon>
        <taxon>Marinifilaceae</taxon>
        <taxon>Labilibaculum</taxon>
    </lineage>
</organism>
<keyword evidence="5" id="KW-1185">Reference proteome</keyword>
<dbReference type="Pfam" id="PF13181">
    <property type="entry name" value="TPR_8"/>
    <property type="match status" value="2"/>
</dbReference>
<keyword evidence="2 3" id="KW-0802">TPR repeat</keyword>
<feature type="repeat" description="TPR" evidence="3">
    <location>
        <begin position="239"/>
        <end position="272"/>
    </location>
</feature>
<dbReference type="EMBL" id="AP018042">
    <property type="protein sequence ID" value="BAX80844.1"/>
    <property type="molecule type" value="Genomic_DNA"/>
</dbReference>
<sequence length="489" mass="56194">MPNTLQNQLKQAIQNTIKNPNSQELQNFILDLSSSNQKKEIAKEIYPIAVNLPDISISLYTKAILADLIGKSENSSQFLLKYIIGEFETRDIGNAFQLWEGLIVPSFTKKTSDKCLNDLTNHFKKHLPLTEPNYQTCLGIKQFQKDSLKALMHFKQATVCNPQHWFGYYYMSLIYVFELKNYHAAIKMLQKCFKIESFNNQIGCAKVSSLLGICYGEIGEVNKAIELFNLSIKAYAEDGIVYLQKGFYQLKVKKYSEAIKSFDKCIQIGPDSDSPYLNKINALKKLKRYNGAIEVVTLLEDAKGMTTKHLKRIKLQLIQLKQNIKTILPDEDYSLEFQLDVNTLHPKKTNKKNGQNGIIYQESVLENLLCIKLQKEGILFDQEYEIFENDEYYGKQLAMSKVGILDLLLKEKNTNDLVVLELKKDSGYNTNVVEQTLGYMSWIKQNLAVPKQKVKGLICLYKATPQLLQEASKHDIEVQEYEFHFHKAN</sequence>
<gene>
    <name evidence="4" type="ORF">ALGA_2522</name>
</gene>
<dbReference type="Proteomes" id="UP000218267">
    <property type="component" value="Chromosome"/>
</dbReference>
<dbReference type="InterPro" id="IPR011990">
    <property type="entry name" value="TPR-like_helical_dom_sf"/>
</dbReference>
<proteinExistence type="predicted"/>
<accession>A0A1Y1CKL4</accession>
<dbReference type="PANTHER" id="PTHR44858:SF1">
    <property type="entry name" value="UDP-N-ACETYLGLUCOSAMINE--PEPTIDE N-ACETYLGLUCOSAMINYLTRANSFERASE SPINDLY-RELATED"/>
    <property type="match status" value="1"/>
</dbReference>